<accession>A0A5B0EDK4</accession>
<evidence type="ECO:0000256" key="6">
    <source>
        <dbReference type="ARBA" id="ARBA00023125"/>
    </source>
</evidence>
<evidence type="ECO:0000256" key="3">
    <source>
        <dbReference type="ARBA" id="ARBA00022763"/>
    </source>
</evidence>
<evidence type="ECO:0000256" key="1">
    <source>
        <dbReference type="ARBA" id="ARBA00008136"/>
    </source>
</evidence>
<dbReference type="OrthoDB" id="9782620at2"/>
<dbReference type="GO" id="GO:0006508">
    <property type="term" value="P:proteolysis"/>
    <property type="evidence" value="ECO:0007669"/>
    <property type="project" value="UniProtKB-KW"/>
</dbReference>
<comment type="similarity">
    <text evidence="1 8">Belongs to the SOS response-associated peptidase family.</text>
</comment>
<dbReference type="InterPro" id="IPR003738">
    <property type="entry name" value="SRAP"/>
</dbReference>
<evidence type="ECO:0000313" key="9">
    <source>
        <dbReference type="EMBL" id="KAA0977124.1"/>
    </source>
</evidence>
<keyword evidence="4 8" id="KW-0378">Hydrolase</keyword>
<keyword evidence="6" id="KW-0238">DNA-binding</keyword>
<comment type="caution">
    <text evidence="9">The sequence shown here is derived from an EMBL/GenBank/DDBJ whole genome shotgun (WGS) entry which is preliminary data.</text>
</comment>
<protein>
    <recommendedName>
        <fullName evidence="8">Abasic site processing protein</fullName>
        <ecNumber evidence="8">3.4.-.-</ecNumber>
    </recommendedName>
</protein>
<keyword evidence="7" id="KW-0456">Lyase</keyword>
<dbReference type="PANTHER" id="PTHR13604:SF0">
    <property type="entry name" value="ABASIC SITE PROCESSING PROTEIN HMCES"/>
    <property type="match status" value="1"/>
</dbReference>
<evidence type="ECO:0000256" key="8">
    <source>
        <dbReference type="RuleBase" id="RU364100"/>
    </source>
</evidence>
<dbReference type="Gene3D" id="3.90.1680.10">
    <property type="entry name" value="SOS response associated peptidase-like"/>
    <property type="match status" value="1"/>
</dbReference>
<dbReference type="InterPro" id="IPR036590">
    <property type="entry name" value="SRAP-like"/>
</dbReference>
<dbReference type="EMBL" id="VOBL01000008">
    <property type="protein sequence ID" value="KAA0977124.1"/>
    <property type="molecule type" value="Genomic_DNA"/>
</dbReference>
<dbReference type="GO" id="GO:0003697">
    <property type="term" value="F:single-stranded DNA binding"/>
    <property type="evidence" value="ECO:0007669"/>
    <property type="project" value="InterPro"/>
</dbReference>
<dbReference type="Pfam" id="PF02586">
    <property type="entry name" value="SRAP"/>
    <property type="match status" value="1"/>
</dbReference>
<proteinExistence type="inferred from homology"/>
<keyword evidence="2 8" id="KW-0645">Protease</keyword>
<evidence type="ECO:0000256" key="7">
    <source>
        <dbReference type="ARBA" id="ARBA00023239"/>
    </source>
</evidence>
<dbReference type="EC" id="3.4.-.-" evidence="8"/>
<dbReference type="GO" id="GO:0016829">
    <property type="term" value="F:lyase activity"/>
    <property type="evidence" value="ECO:0007669"/>
    <property type="project" value="UniProtKB-KW"/>
</dbReference>
<name>A0A5B0EDK4_9MICC</name>
<dbReference type="SUPFAM" id="SSF143081">
    <property type="entry name" value="BB1717-like"/>
    <property type="match status" value="1"/>
</dbReference>
<gene>
    <name evidence="9" type="ORF">FQ154_09485</name>
</gene>
<dbReference type="GO" id="GO:0106300">
    <property type="term" value="P:protein-DNA covalent cross-linking repair"/>
    <property type="evidence" value="ECO:0007669"/>
    <property type="project" value="InterPro"/>
</dbReference>
<dbReference type="GO" id="GO:0008233">
    <property type="term" value="F:peptidase activity"/>
    <property type="evidence" value="ECO:0007669"/>
    <property type="project" value="UniProtKB-KW"/>
</dbReference>
<dbReference type="PANTHER" id="PTHR13604">
    <property type="entry name" value="DC12-RELATED"/>
    <property type="match status" value="1"/>
</dbReference>
<dbReference type="Proteomes" id="UP000323856">
    <property type="component" value="Unassembled WGS sequence"/>
</dbReference>
<evidence type="ECO:0000256" key="2">
    <source>
        <dbReference type="ARBA" id="ARBA00022670"/>
    </source>
</evidence>
<evidence type="ECO:0000256" key="4">
    <source>
        <dbReference type="ARBA" id="ARBA00022801"/>
    </source>
</evidence>
<sequence length="236" mass="25692">MCGRFVMAKADGDLVAAFGIEDVVGDELRPSWNVAPTQKVRIVTGRGPDGTGPGSRLETARWGLVPVWAKSRSVGSRAINARSETVLDKPMFRSAAVKRRALVPAEGYYEWQVVGKEKIPTYLQPADGGIVGFAGLYEFWRDPEIPEGGEGQWLMSTTILTRPAADALGHIHDRTPVIVPPDLQADWLDPGLIDKAEIRSLLDAIPDPELVPREVGKAVGNVRNNGPELVEPMDNH</sequence>
<dbReference type="AlphaFoldDB" id="A0A5B0EDK4"/>
<evidence type="ECO:0000313" key="10">
    <source>
        <dbReference type="Proteomes" id="UP000323856"/>
    </source>
</evidence>
<evidence type="ECO:0000256" key="5">
    <source>
        <dbReference type="ARBA" id="ARBA00023124"/>
    </source>
</evidence>
<organism evidence="9 10">
    <name type="scientific">Paeniglutamicibacter gangotriensis</name>
    <dbReference type="NCBI Taxonomy" id="254787"/>
    <lineage>
        <taxon>Bacteria</taxon>
        <taxon>Bacillati</taxon>
        <taxon>Actinomycetota</taxon>
        <taxon>Actinomycetes</taxon>
        <taxon>Micrococcales</taxon>
        <taxon>Micrococcaceae</taxon>
        <taxon>Paeniglutamicibacter</taxon>
    </lineage>
</organism>
<keyword evidence="5" id="KW-0190">Covalent protein-DNA linkage</keyword>
<keyword evidence="3" id="KW-0227">DNA damage</keyword>
<reference evidence="9 10" key="1">
    <citation type="submission" date="2019-07" db="EMBL/GenBank/DDBJ databases">
        <title>Analysis of the biochemical properties, biological activity and biotechnological potential of siderophores and biosurfactants produced by Antarctic psychrotolerant bacteria.</title>
        <authorList>
            <person name="Styczynski M."/>
            <person name="Krucon T."/>
            <person name="Decewicz P."/>
            <person name="Dziewit L."/>
        </authorList>
    </citation>
    <scope>NUCLEOTIDE SEQUENCE [LARGE SCALE GENOMIC DNA]</scope>
    <source>
        <strain evidence="9 10">ANT_H27</strain>
    </source>
</reference>
<dbReference type="RefSeq" id="WP_149619508.1">
    <property type="nucleotide sequence ID" value="NZ_VOBL01000008.1"/>
</dbReference>